<name>A0A381REW0_9ZZZZ</name>
<evidence type="ECO:0000313" key="2">
    <source>
        <dbReference type="EMBL" id="SUZ89774.1"/>
    </source>
</evidence>
<dbReference type="Gene3D" id="3.90.226.10">
    <property type="entry name" value="2-enoyl-CoA Hydratase, Chain A, domain 1"/>
    <property type="match status" value="2"/>
</dbReference>
<feature type="non-terminal residue" evidence="2">
    <location>
        <position position="326"/>
    </location>
</feature>
<dbReference type="PANTHER" id="PTHR22855:SF46">
    <property type="entry name" value="METHYLCROTONOYL-COA CARBOXYLASE"/>
    <property type="match status" value="1"/>
</dbReference>
<feature type="domain" description="CoA carboxyltransferase N-terminal" evidence="1">
    <location>
        <begin position="18"/>
        <end position="279"/>
    </location>
</feature>
<dbReference type="EMBL" id="UINC01001840">
    <property type="protein sequence ID" value="SUZ89774.1"/>
    <property type="molecule type" value="Genomic_DNA"/>
</dbReference>
<evidence type="ECO:0000259" key="1">
    <source>
        <dbReference type="PROSITE" id="PS50980"/>
    </source>
</evidence>
<reference evidence="2" key="1">
    <citation type="submission" date="2018-05" db="EMBL/GenBank/DDBJ databases">
        <authorList>
            <person name="Lanie J.A."/>
            <person name="Ng W.-L."/>
            <person name="Kazmierczak K.M."/>
            <person name="Andrzejewski T.M."/>
            <person name="Davidsen T.M."/>
            <person name="Wayne K.J."/>
            <person name="Tettelin H."/>
            <person name="Glass J.I."/>
            <person name="Rusch D."/>
            <person name="Podicherti R."/>
            <person name="Tsui H.-C.T."/>
            <person name="Winkler M.E."/>
        </authorList>
    </citation>
    <scope>NUCLEOTIDE SEQUENCE</scope>
</reference>
<dbReference type="Pfam" id="PF01039">
    <property type="entry name" value="Carboxyl_trans"/>
    <property type="match status" value="1"/>
</dbReference>
<dbReference type="InterPro" id="IPR045190">
    <property type="entry name" value="MCCB/AccD1-like"/>
</dbReference>
<gene>
    <name evidence="2" type="ORF">METZ01_LOCUS42628</name>
</gene>
<organism evidence="2">
    <name type="scientific">marine metagenome</name>
    <dbReference type="NCBI Taxonomy" id="408172"/>
    <lineage>
        <taxon>unclassified sequences</taxon>
        <taxon>metagenomes</taxon>
        <taxon>ecological metagenomes</taxon>
    </lineage>
</organism>
<dbReference type="PANTHER" id="PTHR22855">
    <property type="entry name" value="ACETYL, PROPIONYL, PYRUVATE, AND GLUTACONYL CARBOXYLASE-RELATED"/>
    <property type="match status" value="1"/>
</dbReference>
<dbReference type="InterPro" id="IPR034733">
    <property type="entry name" value="AcCoA_carboxyl_beta"/>
</dbReference>
<dbReference type="AlphaFoldDB" id="A0A381REW0"/>
<proteinExistence type="predicted"/>
<sequence length="326" mass="35740">MAIYKSTINIDTENFEKNKSEMISLVNKMHDIKSRAEKISERRRPRFIERGQLTPRERLFALLDPEMPFVELYNMISYLVDDENHGTSIPGGSIIAGIGFVCGVRCLVFVDDSGINAGALTAKSIDKALGCLDISMKQKLPFIHLVESAGINLMNYTVEFWARTGGMFNGLAKLSAAGIPTIAVLHGLSTAGGAYQPGMSDYVVGVKKNGMAALAGPALLKAATGQIADNEELGGSEMHARVTGLVEYLADDDSQAIEITRDIVEKLDWNSKCEKRREVSFSKPIYDASEIAGVVPVNYRMPYEVREVIARIVDGSDFIDFKPMYG</sequence>
<accession>A0A381REW0</accession>
<dbReference type="InterPro" id="IPR011762">
    <property type="entry name" value="COA_CT_N"/>
</dbReference>
<protein>
    <recommendedName>
        <fullName evidence="1">CoA carboxyltransferase N-terminal domain-containing protein</fullName>
    </recommendedName>
</protein>
<dbReference type="SUPFAM" id="SSF52096">
    <property type="entry name" value="ClpP/crotonase"/>
    <property type="match status" value="2"/>
</dbReference>
<dbReference type="PROSITE" id="PS50980">
    <property type="entry name" value="COA_CT_NTER"/>
    <property type="match status" value="1"/>
</dbReference>
<dbReference type="InterPro" id="IPR029045">
    <property type="entry name" value="ClpP/crotonase-like_dom_sf"/>
</dbReference>